<gene>
    <name evidence="6" type="ORF">PGLA1383_LOCUS39905</name>
</gene>
<evidence type="ECO:0000256" key="4">
    <source>
        <dbReference type="ARBA" id="ARBA00022801"/>
    </source>
</evidence>
<name>A0A813G8E9_POLGL</name>
<dbReference type="Proteomes" id="UP000654075">
    <property type="component" value="Unassembled WGS sequence"/>
</dbReference>
<dbReference type="OMA" id="KNKMIVT"/>
<evidence type="ECO:0000313" key="6">
    <source>
        <dbReference type="EMBL" id="CAE8622465.1"/>
    </source>
</evidence>
<comment type="catalytic activity">
    <reaction evidence="1">
        <text>a phosphate monoester + H2O = an alcohol + phosphate</text>
        <dbReference type="Rhea" id="RHEA:15017"/>
        <dbReference type="ChEBI" id="CHEBI:15377"/>
        <dbReference type="ChEBI" id="CHEBI:30879"/>
        <dbReference type="ChEBI" id="CHEBI:43474"/>
        <dbReference type="ChEBI" id="CHEBI:67140"/>
        <dbReference type="EC" id="3.1.3.2"/>
    </reaction>
</comment>
<dbReference type="SUPFAM" id="SSF56300">
    <property type="entry name" value="Metallo-dependent phosphatases"/>
    <property type="match status" value="1"/>
</dbReference>
<feature type="non-terminal residue" evidence="6">
    <location>
        <position position="283"/>
    </location>
</feature>
<dbReference type="EC" id="3.1.3.2" evidence="2"/>
<dbReference type="CDD" id="cd07378">
    <property type="entry name" value="MPP_ACP5"/>
    <property type="match status" value="1"/>
</dbReference>
<evidence type="ECO:0000259" key="5">
    <source>
        <dbReference type="Pfam" id="PF00149"/>
    </source>
</evidence>
<dbReference type="InterPro" id="IPR029052">
    <property type="entry name" value="Metallo-depent_PP-like"/>
</dbReference>
<evidence type="ECO:0000256" key="1">
    <source>
        <dbReference type="ARBA" id="ARBA00000032"/>
    </source>
</evidence>
<feature type="non-terminal residue" evidence="6">
    <location>
        <position position="1"/>
    </location>
</feature>
<evidence type="ECO:0000256" key="3">
    <source>
        <dbReference type="ARBA" id="ARBA00022729"/>
    </source>
</evidence>
<dbReference type="Gene3D" id="3.60.21.10">
    <property type="match status" value="1"/>
</dbReference>
<evidence type="ECO:0000313" key="7">
    <source>
        <dbReference type="Proteomes" id="UP000654075"/>
    </source>
</evidence>
<keyword evidence="4" id="KW-0378">Hydrolase</keyword>
<dbReference type="PANTHER" id="PTHR10161">
    <property type="entry name" value="TARTRATE-RESISTANT ACID PHOSPHATASE TYPE 5"/>
    <property type="match status" value="1"/>
</dbReference>
<dbReference type="InterPro" id="IPR051558">
    <property type="entry name" value="Metallophosphoesterase_PAP"/>
</dbReference>
<dbReference type="AlphaFoldDB" id="A0A813G8E9"/>
<reference evidence="6" key="1">
    <citation type="submission" date="2021-02" db="EMBL/GenBank/DDBJ databases">
        <authorList>
            <person name="Dougan E. K."/>
            <person name="Rhodes N."/>
            <person name="Thang M."/>
            <person name="Chan C."/>
        </authorList>
    </citation>
    <scope>NUCLEOTIDE SEQUENCE</scope>
</reference>
<proteinExistence type="predicted"/>
<evidence type="ECO:0000256" key="2">
    <source>
        <dbReference type="ARBA" id="ARBA00012646"/>
    </source>
</evidence>
<dbReference type="OrthoDB" id="411211at2759"/>
<dbReference type="PANTHER" id="PTHR10161:SF14">
    <property type="entry name" value="TARTRATE-RESISTANT ACID PHOSPHATASE TYPE 5"/>
    <property type="match status" value="1"/>
</dbReference>
<keyword evidence="3" id="KW-0732">Signal</keyword>
<sequence length="283" mass="31608">RLSLAVLLTQGELWRDVQSSALHRQLDADVTDRNRTTCVGSTLSWLATGDWGQPGPGQQRVASMMSLEATRTGADFVALVGDNFYPAGVRSWDDPQWKTTYEDVYHAGSLKVPHYAVLGNHDYRSNTEAQLEYPKRMPDSHFRLPARWYSRTFQFGNCEQLVKSAPTASSKEPAVNTALFIFIDTMVLAAGDGDAFSSEQRKEHWQWLEQQLREASADWIFIVGHHPVYSAGAHGDQEMLVQWLDPLLLNHSVDAYIAGHDHDAQLLKSKEGLSHIICGAGSK</sequence>
<organism evidence="6 7">
    <name type="scientific">Polarella glacialis</name>
    <name type="common">Dinoflagellate</name>
    <dbReference type="NCBI Taxonomy" id="89957"/>
    <lineage>
        <taxon>Eukaryota</taxon>
        <taxon>Sar</taxon>
        <taxon>Alveolata</taxon>
        <taxon>Dinophyceae</taxon>
        <taxon>Suessiales</taxon>
        <taxon>Suessiaceae</taxon>
        <taxon>Polarella</taxon>
    </lineage>
</organism>
<accession>A0A813G8E9</accession>
<dbReference type="InterPro" id="IPR004843">
    <property type="entry name" value="Calcineurin-like_PHP"/>
</dbReference>
<keyword evidence="7" id="KW-1185">Reference proteome</keyword>
<dbReference type="EMBL" id="CAJNNV010027982">
    <property type="protein sequence ID" value="CAE8622465.1"/>
    <property type="molecule type" value="Genomic_DNA"/>
</dbReference>
<dbReference type="InterPro" id="IPR024927">
    <property type="entry name" value="Acid_PPase"/>
</dbReference>
<comment type="caution">
    <text evidence="6">The sequence shown here is derived from an EMBL/GenBank/DDBJ whole genome shotgun (WGS) entry which is preliminary data.</text>
</comment>
<feature type="domain" description="Calcineurin-like phosphoesterase" evidence="5">
    <location>
        <begin position="47"/>
        <end position="263"/>
    </location>
</feature>
<dbReference type="GO" id="GO:0003993">
    <property type="term" value="F:acid phosphatase activity"/>
    <property type="evidence" value="ECO:0007669"/>
    <property type="project" value="UniProtKB-EC"/>
</dbReference>
<protein>
    <recommendedName>
        <fullName evidence="2">acid phosphatase</fullName>
        <ecNumber evidence="2">3.1.3.2</ecNumber>
    </recommendedName>
</protein>
<dbReference type="Pfam" id="PF00149">
    <property type="entry name" value="Metallophos"/>
    <property type="match status" value="1"/>
</dbReference>